<proteinExistence type="predicted"/>
<dbReference type="AlphaFoldDB" id="A0A2L2XBG6"/>
<dbReference type="Proteomes" id="UP000239549">
    <property type="component" value="Unassembled WGS sequence"/>
</dbReference>
<dbReference type="PANTHER" id="PTHR36441:SF1">
    <property type="entry name" value="DUF503 DOMAIN-CONTAINING PROTEIN"/>
    <property type="match status" value="1"/>
</dbReference>
<dbReference type="PANTHER" id="PTHR36441">
    <property type="entry name" value="HYPOTHETICAL CYTOSOLIC PROTEIN"/>
    <property type="match status" value="1"/>
</dbReference>
<sequence length="93" mass="10367">MIVGLLTLELFIGEAESLKDKRRVLKSIIDKMKAKFNISVAEVDKQDLWQFSTVGVSCVSNEASHVHQMLSAAVKFVESQGTVEILDMQTELL</sequence>
<evidence type="ECO:0000313" key="2">
    <source>
        <dbReference type="Proteomes" id="UP000239549"/>
    </source>
</evidence>
<evidence type="ECO:0000313" key="1">
    <source>
        <dbReference type="EMBL" id="GBF33555.1"/>
    </source>
</evidence>
<dbReference type="InterPro" id="IPR007546">
    <property type="entry name" value="DUF503"/>
</dbReference>
<name>A0A2L2XBG6_9FIRM</name>
<dbReference type="SUPFAM" id="SSF103007">
    <property type="entry name" value="Hypothetical protein TT1725"/>
    <property type="match status" value="1"/>
</dbReference>
<dbReference type="Gene3D" id="3.30.70.1120">
    <property type="entry name" value="TT1725-like"/>
    <property type="match status" value="1"/>
</dbReference>
<accession>A0A2L2XBG6</accession>
<dbReference type="OrthoDB" id="9809023at2"/>
<gene>
    <name evidence="1" type="ORF">DCCM_2657</name>
</gene>
<organism evidence="1 2">
    <name type="scientific">Desulfocucumis palustris</name>
    <dbReference type="NCBI Taxonomy" id="1898651"/>
    <lineage>
        <taxon>Bacteria</taxon>
        <taxon>Bacillati</taxon>
        <taxon>Bacillota</taxon>
        <taxon>Clostridia</taxon>
        <taxon>Eubacteriales</taxon>
        <taxon>Desulfocucumaceae</taxon>
        <taxon>Desulfocucumis</taxon>
    </lineage>
</organism>
<protein>
    <submittedName>
        <fullName evidence="1">YlxP-like protein</fullName>
    </submittedName>
</protein>
<keyword evidence="2" id="KW-1185">Reference proteome</keyword>
<dbReference type="EMBL" id="BFAV01000104">
    <property type="protein sequence ID" value="GBF33555.1"/>
    <property type="molecule type" value="Genomic_DNA"/>
</dbReference>
<comment type="caution">
    <text evidence="1">The sequence shown here is derived from an EMBL/GenBank/DDBJ whole genome shotgun (WGS) entry which is preliminary data.</text>
</comment>
<dbReference type="InterPro" id="IPR036746">
    <property type="entry name" value="TT1725-like_sf"/>
</dbReference>
<reference evidence="2" key="1">
    <citation type="submission" date="2018-02" db="EMBL/GenBank/DDBJ databases">
        <title>Genome sequence of Desulfocucumis palustris strain NAW-5.</title>
        <authorList>
            <person name="Watanabe M."/>
            <person name="Kojima H."/>
            <person name="Fukui M."/>
        </authorList>
    </citation>
    <scope>NUCLEOTIDE SEQUENCE [LARGE SCALE GENOMIC DNA]</scope>
    <source>
        <strain evidence="2">NAW-5</strain>
    </source>
</reference>
<dbReference type="RefSeq" id="WP_104371930.1">
    <property type="nucleotide sequence ID" value="NZ_BFAV01000104.1"/>
</dbReference>
<dbReference type="Pfam" id="PF04456">
    <property type="entry name" value="DUF503"/>
    <property type="match status" value="1"/>
</dbReference>